<gene>
    <name evidence="1" type="ORF">QJS10_CPA07g00475</name>
</gene>
<reference evidence="1" key="1">
    <citation type="journal article" date="2023" name="Nat. Commun.">
        <title>Diploid and tetraploid genomes of Acorus and the evolution of monocots.</title>
        <authorList>
            <person name="Ma L."/>
            <person name="Liu K.W."/>
            <person name="Li Z."/>
            <person name="Hsiao Y.Y."/>
            <person name="Qi Y."/>
            <person name="Fu T."/>
            <person name="Tang G.D."/>
            <person name="Zhang D."/>
            <person name="Sun W.H."/>
            <person name="Liu D.K."/>
            <person name="Li Y."/>
            <person name="Chen G.Z."/>
            <person name="Liu X.D."/>
            <person name="Liao X.Y."/>
            <person name="Jiang Y.T."/>
            <person name="Yu X."/>
            <person name="Hao Y."/>
            <person name="Huang J."/>
            <person name="Zhao X.W."/>
            <person name="Ke S."/>
            <person name="Chen Y.Y."/>
            <person name="Wu W.L."/>
            <person name="Hsu J.L."/>
            <person name="Lin Y.F."/>
            <person name="Huang M.D."/>
            <person name="Li C.Y."/>
            <person name="Huang L."/>
            <person name="Wang Z.W."/>
            <person name="Zhao X."/>
            <person name="Zhong W.Y."/>
            <person name="Peng D.H."/>
            <person name="Ahmad S."/>
            <person name="Lan S."/>
            <person name="Zhang J.S."/>
            <person name="Tsai W.C."/>
            <person name="Van de Peer Y."/>
            <person name="Liu Z.J."/>
        </authorList>
    </citation>
    <scope>NUCLEOTIDE SEQUENCE</scope>
    <source>
        <strain evidence="1">CP</strain>
    </source>
</reference>
<reference evidence="1" key="2">
    <citation type="submission" date="2023-06" db="EMBL/GenBank/DDBJ databases">
        <authorList>
            <person name="Ma L."/>
            <person name="Liu K.-W."/>
            <person name="Li Z."/>
            <person name="Hsiao Y.-Y."/>
            <person name="Qi Y."/>
            <person name="Fu T."/>
            <person name="Tang G."/>
            <person name="Zhang D."/>
            <person name="Sun W.-H."/>
            <person name="Liu D.-K."/>
            <person name="Li Y."/>
            <person name="Chen G.-Z."/>
            <person name="Liu X.-D."/>
            <person name="Liao X.-Y."/>
            <person name="Jiang Y.-T."/>
            <person name="Yu X."/>
            <person name="Hao Y."/>
            <person name="Huang J."/>
            <person name="Zhao X.-W."/>
            <person name="Ke S."/>
            <person name="Chen Y.-Y."/>
            <person name="Wu W.-L."/>
            <person name="Hsu J.-L."/>
            <person name="Lin Y.-F."/>
            <person name="Huang M.-D."/>
            <person name="Li C.-Y."/>
            <person name="Huang L."/>
            <person name="Wang Z.-W."/>
            <person name="Zhao X."/>
            <person name="Zhong W.-Y."/>
            <person name="Peng D.-H."/>
            <person name="Ahmad S."/>
            <person name="Lan S."/>
            <person name="Zhang J.-S."/>
            <person name="Tsai W.-C."/>
            <person name="Van De Peer Y."/>
            <person name="Liu Z.-J."/>
        </authorList>
    </citation>
    <scope>NUCLEOTIDE SEQUENCE</scope>
    <source>
        <strain evidence="1">CP</strain>
        <tissue evidence="1">Leaves</tissue>
    </source>
</reference>
<dbReference type="Proteomes" id="UP001180020">
    <property type="component" value="Unassembled WGS sequence"/>
</dbReference>
<dbReference type="PANTHER" id="PTHR19446">
    <property type="entry name" value="REVERSE TRANSCRIPTASES"/>
    <property type="match status" value="1"/>
</dbReference>
<dbReference type="AlphaFoldDB" id="A0AAV9EGD7"/>
<protein>
    <recommendedName>
        <fullName evidence="3">Reverse transcriptase domain-containing protein</fullName>
    </recommendedName>
</protein>
<organism evidence="1 2">
    <name type="scientific">Acorus calamus</name>
    <name type="common">Sweet flag</name>
    <dbReference type="NCBI Taxonomy" id="4465"/>
    <lineage>
        <taxon>Eukaryota</taxon>
        <taxon>Viridiplantae</taxon>
        <taxon>Streptophyta</taxon>
        <taxon>Embryophyta</taxon>
        <taxon>Tracheophyta</taxon>
        <taxon>Spermatophyta</taxon>
        <taxon>Magnoliopsida</taxon>
        <taxon>Liliopsida</taxon>
        <taxon>Acoraceae</taxon>
        <taxon>Acorus</taxon>
    </lineage>
</organism>
<evidence type="ECO:0000313" key="1">
    <source>
        <dbReference type="EMBL" id="KAK1312267.1"/>
    </source>
</evidence>
<evidence type="ECO:0000313" key="2">
    <source>
        <dbReference type="Proteomes" id="UP001180020"/>
    </source>
</evidence>
<dbReference type="EMBL" id="JAUJYO010000007">
    <property type="protein sequence ID" value="KAK1312267.1"/>
    <property type="molecule type" value="Genomic_DNA"/>
</dbReference>
<sequence length="182" mass="20986">MHTFSTWIEDKGLLYLPIPNHKYTWSKLRDNPSMAILDRVLVDEEWEAEILKALKGAEGDKAPSLDGFGLVFYKHFWHIVKEDVMSMFEEFFLGEQSVGVLNASHFVLIPKKEGQRKGLLFKLDFAKAYDNVDREFLLQLLEVLGFPTRWVRMVRQCVNIVHASLVINGEVSGFFPLNKGLQ</sequence>
<comment type="caution">
    <text evidence="1">The sequence shown here is derived from an EMBL/GenBank/DDBJ whole genome shotgun (WGS) entry which is preliminary data.</text>
</comment>
<name>A0AAV9EGD7_ACOCL</name>
<keyword evidence="2" id="KW-1185">Reference proteome</keyword>
<evidence type="ECO:0008006" key="3">
    <source>
        <dbReference type="Google" id="ProtNLM"/>
    </source>
</evidence>
<accession>A0AAV9EGD7</accession>
<proteinExistence type="predicted"/>